<comment type="similarity">
    <text evidence="2 8">Belongs to the methyltransferase superfamily. RsmD family.</text>
</comment>
<evidence type="ECO:0000256" key="5">
    <source>
        <dbReference type="ARBA" id="ARBA00022603"/>
    </source>
</evidence>
<evidence type="ECO:0000256" key="2">
    <source>
        <dbReference type="ARBA" id="ARBA00005269"/>
    </source>
</evidence>
<dbReference type="PIRSF" id="PIRSF004553">
    <property type="entry name" value="CHP00095"/>
    <property type="match status" value="1"/>
</dbReference>
<comment type="function">
    <text evidence="1 8">Specifically methylates the guanine in position 966 of 16S rRNA in the assembled 30S particle.</text>
</comment>
<evidence type="ECO:0000313" key="10">
    <source>
        <dbReference type="Proteomes" id="UP000539350"/>
    </source>
</evidence>
<dbReference type="SUPFAM" id="SSF53335">
    <property type="entry name" value="S-adenosyl-L-methionine-dependent methyltransferases"/>
    <property type="match status" value="1"/>
</dbReference>
<evidence type="ECO:0000256" key="3">
    <source>
        <dbReference type="ARBA" id="ARBA00012141"/>
    </source>
</evidence>
<name>A0A7W2TX56_9GAMM</name>
<keyword evidence="6 8" id="KW-0808">Transferase</keyword>
<evidence type="ECO:0000256" key="6">
    <source>
        <dbReference type="ARBA" id="ARBA00022679"/>
    </source>
</evidence>
<dbReference type="GO" id="GO:0003676">
    <property type="term" value="F:nucleic acid binding"/>
    <property type="evidence" value="ECO:0007669"/>
    <property type="project" value="InterPro"/>
</dbReference>
<evidence type="ECO:0000256" key="4">
    <source>
        <dbReference type="ARBA" id="ARBA00013682"/>
    </source>
</evidence>
<evidence type="ECO:0000256" key="1">
    <source>
        <dbReference type="ARBA" id="ARBA00002649"/>
    </source>
</evidence>
<gene>
    <name evidence="9" type="primary">rsmD</name>
    <name evidence="9" type="ORF">H2508_10680</name>
</gene>
<dbReference type="PROSITE" id="PS00092">
    <property type="entry name" value="N6_MTASE"/>
    <property type="match status" value="1"/>
</dbReference>
<dbReference type="PANTHER" id="PTHR43542:SF1">
    <property type="entry name" value="METHYLTRANSFERASE"/>
    <property type="match status" value="1"/>
</dbReference>
<dbReference type="Proteomes" id="UP000539350">
    <property type="component" value="Unassembled WGS sequence"/>
</dbReference>
<dbReference type="Pfam" id="PF03602">
    <property type="entry name" value="Cons_hypoth95"/>
    <property type="match status" value="1"/>
</dbReference>
<evidence type="ECO:0000256" key="8">
    <source>
        <dbReference type="PIRNR" id="PIRNR004553"/>
    </source>
</evidence>
<organism evidence="9 10">
    <name type="scientific">Sediminihaliea albiluteola</name>
    <dbReference type="NCBI Taxonomy" id="2758564"/>
    <lineage>
        <taxon>Bacteria</taxon>
        <taxon>Pseudomonadati</taxon>
        <taxon>Pseudomonadota</taxon>
        <taxon>Gammaproteobacteria</taxon>
        <taxon>Cellvibrionales</taxon>
        <taxon>Halieaceae</taxon>
        <taxon>Sediminihaliea</taxon>
    </lineage>
</organism>
<dbReference type="AlphaFoldDB" id="A0A7W2TX56"/>
<keyword evidence="8" id="KW-0949">S-adenosyl-L-methionine</keyword>
<keyword evidence="5 8" id="KW-0489">Methyltransferase</keyword>
<dbReference type="NCBIfam" id="TIGR00095">
    <property type="entry name" value="16S rRNA (guanine(966)-N(2))-methyltransferase RsmD"/>
    <property type="match status" value="1"/>
</dbReference>
<dbReference type="RefSeq" id="WP_182173039.1">
    <property type="nucleotide sequence ID" value="NZ_JACFXU010000014.1"/>
</dbReference>
<reference evidence="9 10" key="1">
    <citation type="submission" date="2020-07" db="EMBL/GenBank/DDBJ databases">
        <title>Halieaceae bacterium, F7430, whole genome shotgun sequencing project.</title>
        <authorList>
            <person name="Jiang S."/>
            <person name="Liu Z.W."/>
            <person name="Du Z.J."/>
        </authorList>
    </citation>
    <scope>NUCLEOTIDE SEQUENCE [LARGE SCALE GENOMIC DNA]</scope>
    <source>
        <strain evidence="9 10">F7430</strain>
    </source>
</reference>
<dbReference type="InterPro" id="IPR029063">
    <property type="entry name" value="SAM-dependent_MTases_sf"/>
</dbReference>
<dbReference type="InterPro" id="IPR004398">
    <property type="entry name" value="RNA_MeTrfase_RsmD"/>
</dbReference>
<evidence type="ECO:0000256" key="7">
    <source>
        <dbReference type="ARBA" id="ARBA00048326"/>
    </source>
</evidence>
<proteinExistence type="inferred from homology"/>
<dbReference type="PANTHER" id="PTHR43542">
    <property type="entry name" value="METHYLTRANSFERASE"/>
    <property type="match status" value="1"/>
</dbReference>
<comment type="catalytic activity">
    <reaction evidence="7 8">
        <text>guanosine(966) in 16S rRNA + S-adenosyl-L-methionine = N(2)-methylguanosine(966) in 16S rRNA + S-adenosyl-L-homocysteine + H(+)</text>
        <dbReference type="Rhea" id="RHEA:23548"/>
        <dbReference type="Rhea" id="RHEA-COMP:10211"/>
        <dbReference type="Rhea" id="RHEA-COMP:10212"/>
        <dbReference type="ChEBI" id="CHEBI:15378"/>
        <dbReference type="ChEBI" id="CHEBI:57856"/>
        <dbReference type="ChEBI" id="CHEBI:59789"/>
        <dbReference type="ChEBI" id="CHEBI:74269"/>
        <dbReference type="ChEBI" id="CHEBI:74481"/>
        <dbReference type="EC" id="2.1.1.171"/>
    </reaction>
</comment>
<comment type="caution">
    <text evidence="9">The sequence shown here is derived from an EMBL/GenBank/DDBJ whole genome shotgun (WGS) entry which is preliminary data.</text>
</comment>
<dbReference type="CDD" id="cd02440">
    <property type="entry name" value="AdoMet_MTases"/>
    <property type="match status" value="1"/>
</dbReference>
<protein>
    <recommendedName>
        <fullName evidence="4 8">Ribosomal RNA small subunit methyltransferase D</fullName>
        <ecNumber evidence="3 8">2.1.1.171</ecNumber>
    </recommendedName>
</protein>
<keyword evidence="10" id="KW-1185">Reference proteome</keyword>
<evidence type="ECO:0000313" key="9">
    <source>
        <dbReference type="EMBL" id="MBA6413574.1"/>
    </source>
</evidence>
<dbReference type="EC" id="2.1.1.171" evidence="3 8"/>
<sequence length="199" mass="22240">MTQRRNNNHSKTARPSQLRIIGGQWRGRKLSFTPAEGLRPTSDRVRETLFNWLAADIRGARCLDLFSGSGALGLEALSRGAAHCDFVDNNPSNLRQISSHLNSLQCSPRASCHSLSADAFLEQAKSGWDIVFIDPPFGLRLATGVCHSLQKNGLLLEYAQVYLETGMQEELPQVPTNWLLHRDKRAGEVRYQLYHCPLA</sequence>
<dbReference type="InterPro" id="IPR002052">
    <property type="entry name" value="DNA_methylase_N6_adenine_CS"/>
</dbReference>
<dbReference type="GO" id="GO:0052913">
    <property type="term" value="F:16S rRNA (guanine(966)-N(2))-methyltransferase activity"/>
    <property type="evidence" value="ECO:0007669"/>
    <property type="project" value="UniProtKB-EC"/>
</dbReference>
<dbReference type="Gene3D" id="3.40.50.150">
    <property type="entry name" value="Vaccinia Virus protein VP39"/>
    <property type="match status" value="1"/>
</dbReference>
<accession>A0A7W2TX56</accession>
<keyword evidence="8" id="KW-0698">rRNA processing</keyword>
<dbReference type="EMBL" id="JACFXU010000014">
    <property type="protein sequence ID" value="MBA6413574.1"/>
    <property type="molecule type" value="Genomic_DNA"/>
</dbReference>